<dbReference type="PANTHER" id="PTHR45339:SF1">
    <property type="entry name" value="HYBRID SIGNAL TRANSDUCTION HISTIDINE KINASE J"/>
    <property type="match status" value="1"/>
</dbReference>
<dbReference type="PANTHER" id="PTHR45339">
    <property type="entry name" value="HYBRID SIGNAL TRANSDUCTION HISTIDINE KINASE J"/>
    <property type="match status" value="1"/>
</dbReference>
<feature type="domain" description="Response regulatory" evidence="15">
    <location>
        <begin position="1217"/>
        <end position="1340"/>
    </location>
</feature>
<dbReference type="PROSITE" id="PS50109">
    <property type="entry name" value="HIS_KIN"/>
    <property type="match status" value="1"/>
</dbReference>
<dbReference type="SMART" id="SM00387">
    <property type="entry name" value="HATPase_c"/>
    <property type="match status" value="1"/>
</dbReference>
<keyword evidence="7" id="KW-0067">ATP-binding</keyword>
<evidence type="ECO:0000256" key="9">
    <source>
        <dbReference type="ARBA" id="ARBA00064003"/>
    </source>
</evidence>
<evidence type="ECO:0000256" key="13">
    <source>
        <dbReference type="SAM" id="Phobius"/>
    </source>
</evidence>
<dbReference type="SUPFAM" id="SSF63829">
    <property type="entry name" value="Calcium-dependent phosphotriesterase"/>
    <property type="match status" value="3"/>
</dbReference>
<dbReference type="CDD" id="cd17546">
    <property type="entry name" value="REC_hyHK_CKI1_RcsC-like"/>
    <property type="match status" value="1"/>
</dbReference>
<dbReference type="InterPro" id="IPR036097">
    <property type="entry name" value="HisK_dim/P_sf"/>
</dbReference>
<keyword evidence="12" id="KW-0175">Coiled coil</keyword>
<keyword evidence="4" id="KW-0808">Transferase</keyword>
<dbReference type="Gene3D" id="1.10.287.130">
    <property type="match status" value="1"/>
</dbReference>
<dbReference type="Pfam" id="PF07494">
    <property type="entry name" value="Reg_prop"/>
    <property type="match status" value="4"/>
</dbReference>
<evidence type="ECO:0000256" key="6">
    <source>
        <dbReference type="ARBA" id="ARBA00022777"/>
    </source>
</evidence>
<dbReference type="EC" id="2.7.13.3" evidence="2"/>
<accession>A0A0A7EK85</accession>
<dbReference type="Proteomes" id="UP000030341">
    <property type="component" value="Chromosome 1"/>
</dbReference>
<sequence>MNEYSVKKLTAEDGFVSSEIYSIIQDTQGFLWFGTAENGVMRFDGRKVVLFEFDKMSENGLSHNDAGNLMLDQQGNIWIGTWGGGANLYNPKTGRFENFIHSDSEPNSISSNRIQSLLHDQTGTIWLGTYDKGLNQYLGNNQFESIIKTDGGDTSLSHNRIWDIADADDAHLWVATSYGLNRFNKNTKAFSHFYPDPANKTPTDANEIRSILISKKNTFYVATQQGPFIFEANTGIFTPILSAEKQPLGQVNSMIEDREGYIWFVTASGIYRYDNSIESLEKLNLGYSNGFRIIFEDSYGVIWITNEVHGIFKLTPQRKFKSINSPKLASPNGFLVDENGDIVIASSSSALFKWHVRAQMLESLFEPIFTKENGLINSGAVEKPILLKQDPETLWLAQDQGLAKINLVSKQVEIIHYPKTAENYQEFRELRSLAFDNKGNLWIGTYKNGVYLYNTKTQTFEHLNNQHGLSHPEVLKLFYDNEHNMWVGTGAGISLWLPKEQRFRVFKMEDNDDTSLLGSIVQDIYQAKNGDIWIATQKGLNRYLPHTQQFEHFSELNGLPTSLIRAVVDDENGNLWLTTNKGISKLNPHTGEVTNYDGREGILGSNYYANSLVVGANDTLFTSSQRGVEYFNTDLEDKQTKSPNIVLTGFSKMGERQKLATPYSYVTDIDLSYQDYFVSFEFSVLDFSAPNKNQYAYKLEGYDDNWIELGNSNSAAFTNLDGGDYTLRVRATNSSGKWNENELSINLHVSPSPFKSWWAYTTYSIIILALIFLVIYLRTRLQQNEITRQKQFVTALEEQVAEKTASLAQQANELKEALQKAEAATKLKSEFLANMSHEIRTPMNGVLGMLQLLKDSELTTEQTHRVDIASSSAKSLLTLINDILDFSKIEADRLELEYIDFDLQDVIEKLAEAAALDAEQKNVDIILDLNGLYLTHVNSDPGRIRQILTNILSNAVKFTDAGQVLIRAQLEKSTRSDFLQFSCEIIDTGIGISKDKQASLFDAFSQGDASTTRKYGGTGLGLSITRRLCNLLHGDVVVSSELGKGSCFTITCLVKKVNVPVTPKDVAKFSSLKILLADSNVDNCEVLKAQLMRLSAKVDVCQNINQITNKFNAPTLELEIFIIDRALFNGLDEHTKQHLKRLQTKVVLLVPFSETLEHQDYQQLGINLHLFKPVTPTRLHAAITSLMRTQKQLPEENKQSQEPDKNELSQQHFSGTHILLVEDNPVNQIVALNVLKGLGVSADVASNGHDALTSLQAMTDKNLYAVIIMDCQMPEMDGYETSSRIKAGEAGELAKHIPIIAMTANAMQGDKQKCLEAGMDDYMTKPIEKDVVYSKLKRWLT</sequence>
<dbReference type="Pfam" id="PF00072">
    <property type="entry name" value="Response_reg"/>
    <property type="match status" value="1"/>
</dbReference>
<name>A0A0A7EK85_9GAMM</name>
<feature type="coiled-coil region" evidence="12">
    <location>
        <begin position="793"/>
        <end position="827"/>
    </location>
</feature>
<evidence type="ECO:0000256" key="7">
    <source>
        <dbReference type="ARBA" id="ARBA00022840"/>
    </source>
</evidence>
<evidence type="ECO:0000256" key="5">
    <source>
        <dbReference type="ARBA" id="ARBA00022741"/>
    </source>
</evidence>
<dbReference type="Pfam" id="PF00512">
    <property type="entry name" value="HisKA"/>
    <property type="match status" value="1"/>
</dbReference>
<keyword evidence="8" id="KW-0902">Two-component regulatory system</keyword>
<dbReference type="CDD" id="cd00082">
    <property type="entry name" value="HisKA"/>
    <property type="match status" value="1"/>
</dbReference>
<dbReference type="InterPro" id="IPR001789">
    <property type="entry name" value="Sig_transdc_resp-reg_receiver"/>
</dbReference>
<feature type="transmembrane region" description="Helical" evidence="13">
    <location>
        <begin position="757"/>
        <end position="777"/>
    </location>
</feature>
<dbReference type="SUPFAM" id="SSF47384">
    <property type="entry name" value="Homodimeric domain of signal transducing histidine kinase"/>
    <property type="match status" value="1"/>
</dbReference>
<dbReference type="SUPFAM" id="SSF55874">
    <property type="entry name" value="ATPase domain of HSP90 chaperone/DNA topoisomerase II/histidine kinase"/>
    <property type="match status" value="1"/>
</dbReference>
<dbReference type="HOGENOM" id="CLU_000445_28_3_6"/>
<dbReference type="InterPro" id="IPR005467">
    <property type="entry name" value="His_kinase_dom"/>
</dbReference>
<feature type="modified residue" description="4-aspartylphosphate" evidence="11">
    <location>
        <position position="1270"/>
    </location>
</feature>
<evidence type="ECO:0000256" key="11">
    <source>
        <dbReference type="PROSITE-ProRule" id="PRU00169"/>
    </source>
</evidence>
<keyword evidence="17" id="KW-1185">Reference proteome</keyword>
<dbReference type="eggNOG" id="COG2205">
    <property type="taxonomic scope" value="Bacteria"/>
</dbReference>
<dbReference type="InterPro" id="IPR003594">
    <property type="entry name" value="HATPase_dom"/>
</dbReference>
<dbReference type="EMBL" id="CP009888">
    <property type="protein sequence ID" value="AIY66382.1"/>
    <property type="molecule type" value="Genomic_DNA"/>
</dbReference>
<dbReference type="Pfam" id="PF07495">
    <property type="entry name" value="Y_Y_Y"/>
    <property type="match status" value="1"/>
</dbReference>
<dbReference type="KEGG" id="pseo:OM33_12490"/>
<feature type="modified residue" description="4-aspartylphosphate" evidence="11">
    <location>
        <position position="1124"/>
    </location>
</feature>
<dbReference type="InterPro" id="IPR011123">
    <property type="entry name" value="Y_Y_Y"/>
</dbReference>
<evidence type="ECO:0000259" key="14">
    <source>
        <dbReference type="PROSITE" id="PS50109"/>
    </source>
</evidence>
<comment type="subunit">
    <text evidence="9">At low DSF concentrations, interacts with RpfF.</text>
</comment>
<dbReference type="SMART" id="SM00388">
    <property type="entry name" value="HisKA"/>
    <property type="match status" value="1"/>
</dbReference>
<protein>
    <recommendedName>
        <fullName evidence="10">Sensory/regulatory protein RpfC</fullName>
        <ecNumber evidence="2">2.7.13.3</ecNumber>
    </recommendedName>
</protein>
<dbReference type="InterPro" id="IPR003661">
    <property type="entry name" value="HisK_dim/P_dom"/>
</dbReference>
<dbReference type="CDD" id="cd16922">
    <property type="entry name" value="HATPase_EvgS-ArcB-TorS-like"/>
    <property type="match status" value="1"/>
</dbReference>
<dbReference type="Gene3D" id="3.40.50.2300">
    <property type="match status" value="2"/>
</dbReference>
<feature type="domain" description="Response regulatory" evidence="15">
    <location>
        <begin position="1073"/>
        <end position="1187"/>
    </location>
</feature>
<dbReference type="PROSITE" id="PS50110">
    <property type="entry name" value="RESPONSE_REGULATORY"/>
    <property type="match status" value="2"/>
</dbReference>
<evidence type="ECO:0000256" key="10">
    <source>
        <dbReference type="ARBA" id="ARBA00068150"/>
    </source>
</evidence>
<evidence type="ECO:0000256" key="3">
    <source>
        <dbReference type="ARBA" id="ARBA00022553"/>
    </source>
</evidence>
<dbReference type="Gene3D" id="2.60.40.10">
    <property type="entry name" value="Immunoglobulins"/>
    <property type="match status" value="1"/>
</dbReference>
<keyword evidence="6" id="KW-0418">Kinase</keyword>
<dbReference type="SMART" id="SM00448">
    <property type="entry name" value="REC"/>
    <property type="match status" value="2"/>
</dbReference>
<keyword evidence="5" id="KW-0547">Nucleotide-binding</keyword>
<evidence type="ECO:0000256" key="8">
    <source>
        <dbReference type="ARBA" id="ARBA00023012"/>
    </source>
</evidence>
<dbReference type="FunFam" id="3.30.565.10:FF:000010">
    <property type="entry name" value="Sensor histidine kinase RcsC"/>
    <property type="match status" value="1"/>
</dbReference>
<dbReference type="SUPFAM" id="SSF52172">
    <property type="entry name" value="CheY-like"/>
    <property type="match status" value="2"/>
</dbReference>
<keyword evidence="13" id="KW-0472">Membrane</keyword>
<dbReference type="InterPro" id="IPR036890">
    <property type="entry name" value="HATPase_C_sf"/>
</dbReference>
<evidence type="ECO:0000259" key="15">
    <source>
        <dbReference type="PROSITE" id="PS50110"/>
    </source>
</evidence>
<dbReference type="Gene3D" id="3.30.565.10">
    <property type="entry name" value="Histidine kinase-like ATPase, C-terminal domain"/>
    <property type="match status" value="1"/>
</dbReference>
<comment type="catalytic activity">
    <reaction evidence="1">
        <text>ATP + protein L-histidine = ADP + protein N-phospho-L-histidine.</text>
        <dbReference type="EC" id="2.7.13.3"/>
    </reaction>
</comment>
<proteinExistence type="predicted"/>
<dbReference type="InterPro" id="IPR004358">
    <property type="entry name" value="Sig_transdc_His_kin-like_C"/>
</dbReference>
<dbReference type="Pfam" id="PF02518">
    <property type="entry name" value="HATPase_c"/>
    <property type="match status" value="1"/>
</dbReference>
<gene>
    <name evidence="16" type="ORF">OM33_12490</name>
</gene>
<dbReference type="GO" id="GO:0000155">
    <property type="term" value="F:phosphorelay sensor kinase activity"/>
    <property type="evidence" value="ECO:0007669"/>
    <property type="project" value="InterPro"/>
</dbReference>
<dbReference type="Gene3D" id="2.130.10.10">
    <property type="entry name" value="YVTN repeat-like/Quinoprotein amine dehydrogenase"/>
    <property type="match status" value="3"/>
</dbReference>
<evidence type="ECO:0000313" key="16">
    <source>
        <dbReference type="EMBL" id="AIY66382.1"/>
    </source>
</evidence>
<dbReference type="GO" id="GO:0005524">
    <property type="term" value="F:ATP binding"/>
    <property type="evidence" value="ECO:0007669"/>
    <property type="project" value="UniProtKB-KW"/>
</dbReference>
<evidence type="ECO:0000256" key="2">
    <source>
        <dbReference type="ARBA" id="ARBA00012438"/>
    </source>
</evidence>
<keyword evidence="13" id="KW-1133">Transmembrane helix</keyword>
<evidence type="ECO:0000256" key="4">
    <source>
        <dbReference type="ARBA" id="ARBA00022679"/>
    </source>
</evidence>
<dbReference type="InterPro" id="IPR015943">
    <property type="entry name" value="WD40/YVTN_repeat-like_dom_sf"/>
</dbReference>
<evidence type="ECO:0000256" key="1">
    <source>
        <dbReference type="ARBA" id="ARBA00000085"/>
    </source>
</evidence>
<evidence type="ECO:0000313" key="17">
    <source>
        <dbReference type="Proteomes" id="UP000030341"/>
    </source>
</evidence>
<organism evidence="16 17">
    <name type="scientific">Pseudoalteromonas piratica</name>
    <dbReference type="NCBI Taxonomy" id="1348114"/>
    <lineage>
        <taxon>Bacteria</taxon>
        <taxon>Pseudomonadati</taxon>
        <taxon>Pseudomonadota</taxon>
        <taxon>Gammaproteobacteria</taxon>
        <taxon>Alteromonadales</taxon>
        <taxon>Pseudoalteromonadaceae</taxon>
        <taxon>Pseudoalteromonas</taxon>
    </lineage>
</organism>
<keyword evidence="13" id="KW-0812">Transmembrane</keyword>
<dbReference type="InterPro" id="IPR011110">
    <property type="entry name" value="Reg_prop"/>
</dbReference>
<dbReference type="STRING" id="1348114.OM33_12490"/>
<feature type="domain" description="Histidine kinase" evidence="14">
    <location>
        <begin position="834"/>
        <end position="1056"/>
    </location>
</feature>
<reference evidence="16 17" key="1">
    <citation type="submission" date="2014-11" db="EMBL/GenBank/DDBJ databases">
        <title>Complete Genome Sequence of Pseudoalteromonas sp. Strain OCN003 Isolated from Kaneohe Bay, Oahu, Hawaii.</title>
        <authorList>
            <person name="Beurmann S."/>
            <person name="Videau P."/>
            <person name="Ushijima B."/>
            <person name="Smith A.M."/>
            <person name="Aeby G.S."/>
            <person name="Callahan S.M."/>
            <person name="Belcaid M."/>
        </authorList>
    </citation>
    <scope>NUCLEOTIDE SEQUENCE [LARGE SCALE GENOMIC DNA]</scope>
    <source>
        <strain evidence="16 17">OCN003</strain>
    </source>
</reference>
<dbReference type="InterPro" id="IPR011006">
    <property type="entry name" value="CheY-like_superfamily"/>
</dbReference>
<dbReference type="FunFam" id="1.10.287.130:FF:000002">
    <property type="entry name" value="Two-component osmosensing histidine kinase"/>
    <property type="match status" value="1"/>
</dbReference>
<dbReference type="eggNOG" id="COG3292">
    <property type="taxonomic scope" value="Bacteria"/>
</dbReference>
<dbReference type="InterPro" id="IPR013783">
    <property type="entry name" value="Ig-like_fold"/>
</dbReference>
<dbReference type="PRINTS" id="PR00344">
    <property type="entry name" value="BCTRLSENSOR"/>
</dbReference>
<keyword evidence="3 11" id="KW-0597">Phosphoprotein</keyword>
<evidence type="ECO:0000256" key="12">
    <source>
        <dbReference type="SAM" id="Coils"/>
    </source>
</evidence>